<feature type="domain" description="Ig-like" evidence="1">
    <location>
        <begin position="51"/>
        <end position="142"/>
    </location>
</feature>
<dbReference type="AlphaFoldDB" id="A0AAF3JBQ4"/>
<dbReference type="WBParaSite" id="MBELARI_LOCUS8970">
    <property type="protein sequence ID" value="MBELARI_LOCUS8970"/>
    <property type="gene ID" value="MBELARI_LOCUS8970"/>
</dbReference>
<name>A0AAF3JBQ4_9BILA</name>
<organism evidence="2 3">
    <name type="scientific">Mesorhabditis belari</name>
    <dbReference type="NCBI Taxonomy" id="2138241"/>
    <lineage>
        <taxon>Eukaryota</taxon>
        <taxon>Metazoa</taxon>
        <taxon>Ecdysozoa</taxon>
        <taxon>Nematoda</taxon>
        <taxon>Chromadorea</taxon>
        <taxon>Rhabditida</taxon>
        <taxon>Rhabditina</taxon>
        <taxon>Rhabditomorpha</taxon>
        <taxon>Rhabditoidea</taxon>
        <taxon>Rhabditidae</taxon>
        <taxon>Mesorhabditinae</taxon>
        <taxon>Mesorhabditis</taxon>
    </lineage>
</organism>
<sequence>MPIAIRVFSRNALARAAQIPRQHSPLLRILLINLCFNIFSVRRFQRLNFPPTVIIMRAGGPVSKGAALSCYMDGRPCCWANLPPPDDQLDWQIATGKPDTPYFQNAPAPEGSYLIAYARGAAPSDEAQFASCSIACASSPITVRAKHWQSENVLLQVCQRESFPNTVNFNPLLNCQEFPMVTGMGTTELVLPKASLVDIIFVASNFVGENGDIAILDDIEISYDSDGLECQKEENGAEAAQRLTVETNSGGKIARISEKSLTQAEKDLAGRKEKIQKRLNMKIEEEVENERVEEHEEHPDDRVVESVRKALGEQTVLASGSEAFSKDICENTKCDFEDGTTCHYKDAHQTQSIRGLTTKFQVVSGQFMNRVTGVKESIEGQFYAATFLFPREMAGLEVKNAPFTENSRMRFHYYEGTHGVQLKGCCDSLDSCPFQSDKFVTVNDRIWKTASLKCPKGTEKVIFVCENTRTNQGACAIDEIRMVETSGKIADVQPLC</sequence>
<evidence type="ECO:0000313" key="2">
    <source>
        <dbReference type="Proteomes" id="UP000887575"/>
    </source>
</evidence>
<dbReference type="Proteomes" id="UP000887575">
    <property type="component" value="Unassembled WGS sequence"/>
</dbReference>
<dbReference type="SUPFAM" id="SSF49899">
    <property type="entry name" value="Concanavalin A-like lectins/glucanases"/>
    <property type="match status" value="1"/>
</dbReference>
<dbReference type="InterPro" id="IPR007110">
    <property type="entry name" value="Ig-like_dom"/>
</dbReference>
<dbReference type="PROSITE" id="PS50835">
    <property type="entry name" value="IG_LIKE"/>
    <property type="match status" value="1"/>
</dbReference>
<evidence type="ECO:0000313" key="3">
    <source>
        <dbReference type="WBParaSite" id="MBELARI_LOCUS8970"/>
    </source>
</evidence>
<proteinExistence type="predicted"/>
<protein>
    <recommendedName>
        <fullName evidence="1">Ig-like domain-containing protein</fullName>
    </recommendedName>
</protein>
<keyword evidence="2" id="KW-1185">Reference proteome</keyword>
<evidence type="ECO:0000259" key="1">
    <source>
        <dbReference type="PROSITE" id="PS50835"/>
    </source>
</evidence>
<reference evidence="3" key="1">
    <citation type="submission" date="2024-02" db="UniProtKB">
        <authorList>
            <consortium name="WormBaseParasite"/>
        </authorList>
    </citation>
    <scope>IDENTIFICATION</scope>
</reference>
<accession>A0AAF3JBQ4</accession>
<dbReference type="InterPro" id="IPR013320">
    <property type="entry name" value="ConA-like_dom_sf"/>
</dbReference>
<dbReference type="Gene3D" id="2.60.120.200">
    <property type="match status" value="1"/>
</dbReference>